<dbReference type="Proteomes" id="UP000594014">
    <property type="component" value="Chromosome"/>
</dbReference>
<name>A0ACD1A795_9FIRM</name>
<proteinExistence type="predicted"/>
<protein>
    <submittedName>
        <fullName evidence="1">N-acetylmuramoyl-L-alanine amidase</fullName>
    </submittedName>
</protein>
<organism evidence="1 2">
    <name type="scientific">Anoxybacterium hadale</name>
    <dbReference type="NCBI Taxonomy" id="3408580"/>
    <lineage>
        <taxon>Bacteria</taxon>
        <taxon>Bacillati</taxon>
        <taxon>Bacillota</taxon>
        <taxon>Clostridia</taxon>
        <taxon>Peptostreptococcales</taxon>
        <taxon>Anaerovoracaceae</taxon>
        <taxon>Anoxybacterium</taxon>
    </lineage>
</organism>
<dbReference type="EMBL" id="CP042469">
    <property type="protein sequence ID" value="QOX62244.1"/>
    <property type="molecule type" value="Genomic_DNA"/>
</dbReference>
<evidence type="ECO:0000313" key="1">
    <source>
        <dbReference type="EMBL" id="QOX62244.1"/>
    </source>
</evidence>
<gene>
    <name evidence="1" type="ORF">FRZ06_02170</name>
</gene>
<reference evidence="1" key="1">
    <citation type="submission" date="2019-08" db="EMBL/GenBank/DDBJ databases">
        <title>Genome sequence of Clostridiales bacterium MT110.</title>
        <authorList>
            <person name="Cao J."/>
        </authorList>
    </citation>
    <scope>NUCLEOTIDE SEQUENCE</scope>
    <source>
        <strain evidence="1">MT110</strain>
    </source>
</reference>
<sequence>MPKIYLSPTVQDNHSYIIDGDEEYYMNLIVDAMVPYLRENGIEFQRCNPGNTLAQIIQQSNSGNFDLHIALRSNSAPEDLQGVLRGPDVYYQATSTSGRKAAGIIGENLREIYPVRKLIATIPTTIYTELKRTSSPAVLIKLAYHDNFEDAQWIRNNINPIAENIVKSLTELFDSDSE</sequence>
<evidence type="ECO:0000313" key="2">
    <source>
        <dbReference type="Proteomes" id="UP000594014"/>
    </source>
</evidence>
<keyword evidence="2" id="KW-1185">Reference proteome</keyword>
<accession>A0ACD1A795</accession>